<evidence type="ECO:0000313" key="1">
    <source>
        <dbReference type="EMBL" id="KAI3696585.1"/>
    </source>
</evidence>
<proteinExistence type="predicted"/>
<sequence>MRQIDFAQVIFDSLVTAITPPRTDNVALPRFISLIITKKLSVQLRADTDLSEPNIVYDLPISQISKQTIFKAIKPTDTPLTPGMISFLSSPNPIWGTLVESGTEGASLSQNASKSVDSSTPKSTRAKSVAIKKKKATGNVALASMTMPPKQPSVTAPVISSPSVKRRGSKSPHMARSKRLRKPMSEPHLPSTDSQKSAEVEISPVRPQGSA</sequence>
<organism evidence="1 2">
    <name type="scientific">Arctium lappa</name>
    <name type="common">Greater burdock</name>
    <name type="synonym">Lappa major</name>
    <dbReference type="NCBI Taxonomy" id="4217"/>
    <lineage>
        <taxon>Eukaryota</taxon>
        <taxon>Viridiplantae</taxon>
        <taxon>Streptophyta</taxon>
        <taxon>Embryophyta</taxon>
        <taxon>Tracheophyta</taxon>
        <taxon>Spermatophyta</taxon>
        <taxon>Magnoliopsida</taxon>
        <taxon>eudicotyledons</taxon>
        <taxon>Gunneridae</taxon>
        <taxon>Pentapetalae</taxon>
        <taxon>asterids</taxon>
        <taxon>campanulids</taxon>
        <taxon>Asterales</taxon>
        <taxon>Asteraceae</taxon>
        <taxon>Carduoideae</taxon>
        <taxon>Cardueae</taxon>
        <taxon>Arctiinae</taxon>
        <taxon>Arctium</taxon>
    </lineage>
</organism>
<dbReference type="Proteomes" id="UP001055879">
    <property type="component" value="Linkage Group LG10"/>
</dbReference>
<comment type="caution">
    <text evidence="1">The sequence shown here is derived from an EMBL/GenBank/DDBJ whole genome shotgun (WGS) entry which is preliminary data.</text>
</comment>
<gene>
    <name evidence="1" type="ORF">L6452_28975</name>
</gene>
<name>A0ACB8ZH01_ARCLA</name>
<keyword evidence="2" id="KW-1185">Reference proteome</keyword>
<reference evidence="1 2" key="2">
    <citation type="journal article" date="2022" name="Mol. Ecol. Resour.">
        <title>The genomes of chicory, endive, great burdock and yacon provide insights into Asteraceae paleo-polyploidization history and plant inulin production.</title>
        <authorList>
            <person name="Fan W."/>
            <person name="Wang S."/>
            <person name="Wang H."/>
            <person name="Wang A."/>
            <person name="Jiang F."/>
            <person name="Liu H."/>
            <person name="Zhao H."/>
            <person name="Xu D."/>
            <person name="Zhang Y."/>
        </authorList>
    </citation>
    <scope>NUCLEOTIDE SEQUENCE [LARGE SCALE GENOMIC DNA]</scope>
    <source>
        <strain evidence="2">cv. Niubang</strain>
    </source>
</reference>
<reference evidence="2" key="1">
    <citation type="journal article" date="2022" name="Mol. Ecol. Resour.">
        <title>The genomes of chicory, endive, great burdock and yacon provide insights into Asteraceae palaeo-polyploidization history and plant inulin production.</title>
        <authorList>
            <person name="Fan W."/>
            <person name="Wang S."/>
            <person name="Wang H."/>
            <person name="Wang A."/>
            <person name="Jiang F."/>
            <person name="Liu H."/>
            <person name="Zhao H."/>
            <person name="Xu D."/>
            <person name="Zhang Y."/>
        </authorList>
    </citation>
    <scope>NUCLEOTIDE SEQUENCE [LARGE SCALE GENOMIC DNA]</scope>
    <source>
        <strain evidence="2">cv. Niubang</strain>
    </source>
</reference>
<protein>
    <submittedName>
        <fullName evidence="1">Uncharacterized protein</fullName>
    </submittedName>
</protein>
<accession>A0ACB8ZH01</accession>
<dbReference type="EMBL" id="CM042056">
    <property type="protein sequence ID" value="KAI3696585.1"/>
    <property type="molecule type" value="Genomic_DNA"/>
</dbReference>
<evidence type="ECO:0000313" key="2">
    <source>
        <dbReference type="Proteomes" id="UP001055879"/>
    </source>
</evidence>